<organism evidence="1 2">
    <name type="scientific">Niallia taxi</name>
    <dbReference type="NCBI Taxonomy" id="2499688"/>
    <lineage>
        <taxon>Bacteria</taxon>
        <taxon>Bacillati</taxon>
        <taxon>Bacillota</taxon>
        <taxon>Bacilli</taxon>
        <taxon>Bacillales</taxon>
        <taxon>Bacillaceae</taxon>
        <taxon>Niallia</taxon>
    </lineage>
</organism>
<dbReference type="Proteomes" id="UP000288024">
    <property type="component" value="Unassembled WGS sequence"/>
</dbReference>
<reference evidence="1 2" key="1">
    <citation type="submission" date="2019-01" db="EMBL/GenBank/DDBJ databases">
        <title>Bacillus sp. M5HDSG1-1, whole genome shotgun sequence.</title>
        <authorList>
            <person name="Tuo L."/>
        </authorList>
    </citation>
    <scope>NUCLEOTIDE SEQUENCE [LARGE SCALE GENOMIC DNA]</scope>
    <source>
        <strain evidence="1 2">M5HDSG1-1</strain>
    </source>
</reference>
<proteinExistence type="predicted"/>
<comment type="caution">
    <text evidence="1">The sequence shown here is derived from an EMBL/GenBank/DDBJ whole genome shotgun (WGS) entry which is preliminary data.</text>
</comment>
<dbReference type="AlphaFoldDB" id="A0A3S2XBZ9"/>
<name>A0A3S2XBZ9_9BACI</name>
<keyword evidence="2" id="KW-1185">Reference proteome</keyword>
<sequence length="85" mass="9244">MGSENHNGWKLEELLAQVKQEVSEKINKIINDPSPQAQLVVRNNLAIIEHLGAAEALQRSSYIVLDAMKANEGPAGTPRIGNEKG</sequence>
<accession>A0A3S2XBZ9</accession>
<gene>
    <name evidence="1" type="ORF">EM808_04120</name>
</gene>
<dbReference type="RefSeq" id="WP_127736229.1">
    <property type="nucleotide sequence ID" value="NZ_RZTZ01000001.1"/>
</dbReference>
<dbReference type="EMBL" id="RZTZ01000001">
    <property type="protein sequence ID" value="RVT67669.1"/>
    <property type="molecule type" value="Genomic_DNA"/>
</dbReference>
<evidence type="ECO:0000313" key="2">
    <source>
        <dbReference type="Proteomes" id="UP000288024"/>
    </source>
</evidence>
<evidence type="ECO:0000313" key="1">
    <source>
        <dbReference type="EMBL" id="RVT67669.1"/>
    </source>
</evidence>
<protein>
    <submittedName>
        <fullName evidence="1">Uncharacterized protein</fullName>
    </submittedName>
</protein>